<dbReference type="Pfam" id="PF00196">
    <property type="entry name" value="GerE"/>
    <property type="match status" value="1"/>
</dbReference>
<dbReference type="InterPro" id="IPR036388">
    <property type="entry name" value="WH-like_DNA-bd_sf"/>
</dbReference>
<evidence type="ECO:0000256" key="2">
    <source>
        <dbReference type="ARBA" id="ARBA00023125"/>
    </source>
</evidence>
<dbReference type="GO" id="GO:0003677">
    <property type="term" value="F:DNA binding"/>
    <property type="evidence" value="ECO:0007669"/>
    <property type="project" value="UniProtKB-KW"/>
</dbReference>
<dbReference type="PRINTS" id="PR00038">
    <property type="entry name" value="HTHLUXR"/>
</dbReference>
<organism evidence="5 6">
    <name type="scientific">Cellulomonas gelida</name>
    <dbReference type="NCBI Taxonomy" id="1712"/>
    <lineage>
        <taxon>Bacteria</taxon>
        <taxon>Bacillati</taxon>
        <taxon>Actinomycetota</taxon>
        <taxon>Actinomycetes</taxon>
        <taxon>Micrococcales</taxon>
        <taxon>Cellulomonadaceae</taxon>
        <taxon>Cellulomonas</taxon>
    </lineage>
</organism>
<keyword evidence="2 5" id="KW-0238">DNA-binding</keyword>
<dbReference type="GO" id="GO:0006355">
    <property type="term" value="P:regulation of DNA-templated transcription"/>
    <property type="evidence" value="ECO:0007669"/>
    <property type="project" value="InterPro"/>
</dbReference>
<keyword evidence="3" id="KW-0804">Transcription</keyword>
<evidence type="ECO:0000256" key="1">
    <source>
        <dbReference type="ARBA" id="ARBA00023015"/>
    </source>
</evidence>
<evidence type="ECO:0000313" key="6">
    <source>
        <dbReference type="Proteomes" id="UP000320461"/>
    </source>
</evidence>
<dbReference type="SUPFAM" id="SSF46894">
    <property type="entry name" value="C-terminal effector domain of the bipartite response regulators"/>
    <property type="match status" value="1"/>
</dbReference>
<name>A0A4Y3KQK9_9CELL</name>
<dbReference type="PROSITE" id="PS50043">
    <property type="entry name" value="HTH_LUXR_2"/>
    <property type="match status" value="1"/>
</dbReference>
<keyword evidence="6" id="KW-1185">Reference proteome</keyword>
<dbReference type="InterPro" id="IPR016032">
    <property type="entry name" value="Sig_transdc_resp-reg_C-effctor"/>
</dbReference>
<proteinExistence type="predicted"/>
<keyword evidence="1" id="KW-0805">Transcription regulation</keyword>
<dbReference type="PANTHER" id="PTHR44688:SF16">
    <property type="entry name" value="DNA-BINDING TRANSCRIPTIONAL ACTIVATOR DEVR_DOSR"/>
    <property type="match status" value="1"/>
</dbReference>
<accession>A0A4Y3KQK9</accession>
<comment type="caution">
    <text evidence="5">The sequence shown here is derived from an EMBL/GenBank/DDBJ whole genome shotgun (WGS) entry which is preliminary data.</text>
</comment>
<dbReference type="AlphaFoldDB" id="A0A4Y3KQK9"/>
<reference evidence="5 6" key="1">
    <citation type="submission" date="2019-06" db="EMBL/GenBank/DDBJ databases">
        <title>Whole genome shotgun sequence of Cellulomonas gelida NBRC 3748.</title>
        <authorList>
            <person name="Hosoyama A."/>
            <person name="Uohara A."/>
            <person name="Ohji S."/>
            <person name="Ichikawa N."/>
        </authorList>
    </citation>
    <scope>NUCLEOTIDE SEQUENCE [LARGE SCALE GENOMIC DNA]</scope>
    <source>
        <strain evidence="5 6">NBRC 3748</strain>
    </source>
</reference>
<dbReference type="Proteomes" id="UP000320461">
    <property type="component" value="Unassembled WGS sequence"/>
</dbReference>
<gene>
    <name evidence="5" type="ORF">CGE01nite_24290</name>
</gene>
<evidence type="ECO:0000256" key="3">
    <source>
        <dbReference type="ARBA" id="ARBA00023163"/>
    </source>
</evidence>
<dbReference type="SMART" id="SM00421">
    <property type="entry name" value="HTH_LUXR"/>
    <property type="match status" value="1"/>
</dbReference>
<dbReference type="PROSITE" id="PS00622">
    <property type="entry name" value="HTH_LUXR_1"/>
    <property type="match status" value="1"/>
</dbReference>
<dbReference type="CDD" id="cd06170">
    <property type="entry name" value="LuxR_C_like"/>
    <property type="match status" value="1"/>
</dbReference>
<feature type="domain" description="HTH luxR-type" evidence="4">
    <location>
        <begin position="131"/>
        <end position="196"/>
    </location>
</feature>
<dbReference type="EMBL" id="BJLQ01000028">
    <property type="protein sequence ID" value="GEA85178.1"/>
    <property type="molecule type" value="Genomic_DNA"/>
</dbReference>
<evidence type="ECO:0000313" key="5">
    <source>
        <dbReference type="EMBL" id="GEA85178.1"/>
    </source>
</evidence>
<dbReference type="PANTHER" id="PTHR44688">
    <property type="entry name" value="DNA-BINDING TRANSCRIPTIONAL ACTIVATOR DEVR_DOSR"/>
    <property type="match status" value="1"/>
</dbReference>
<dbReference type="Gene3D" id="1.10.10.10">
    <property type="entry name" value="Winged helix-like DNA-binding domain superfamily/Winged helix DNA-binding domain"/>
    <property type="match status" value="1"/>
</dbReference>
<evidence type="ECO:0000259" key="4">
    <source>
        <dbReference type="PROSITE" id="PS50043"/>
    </source>
</evidence>
<dbReference type="InterPro" id="IPR000792">
    <property type="entry name" value="Tscrpt_reg_LuxR_C"/>
</dbReference>
<protein>
    <submittedName>
        <fullName evidence="5">DNA-binding response regulator</fullName>
    </submittedName>
</protein>
<sequence>MRAPPDVRLRDLTVFVRPGLKSPPDPADQQVVTIEPLRRAPAARTSATSGGPVATRPAAAHHMCVVVTELADGDGTTLVQNLRRRGSQRVVVLTRRASRGELSVLLSGGMRGAVASATAPSLTRTPAAPPPPPALPELTTRELSVLKLVAQGRSNRLIGEELGLSALTVKSHLARISRKFGTGDRAHLVAMSFRGGLLD</sequence>